<dbReference type="Proteomes" id="UP000298471">
    <property type="component" value="Unassembled WGS sequence"/>
</dbReference>
<proteinExistence type="predicted"/>
<evidence type="ECO:0000313" key="2">
    <source>
        <dbReference type="Proteomes" id="UP000298471"/>
    </source>
</evidence>
<comment type="caution">
    <text evidence="1">The sequence shown here is derived from an EMBL/GenBank/DDBJ whole genome shotgun (WGS) entry which is preliminary data.</text>
</comment>
<keyword evidence="2" id="KW-1185">Reference proteome</keyword>
<protein>
    <submittedName>
        <fullName evidence="1">Uncharacterized protein</fullName>
    </submittedName>
</protein>
<dbReference type="EMBL" id="SRMB01000001">
    <property type="protein sequence ID" value="TGE29705.1"/>
    <property type="molecule type" value="Genomic_DNA"/>
</dbReference>
<organism evidence="1 2">
    <name type="scientific">Hymenobacter metallicola</name>
    <dbReference type="NCBI Taxonomy" id="2563114"/>
    <lineage>
        <taxon>Bacteria</taxon>
        <taxon>Pseudomonadati</taxon>
        <taxon>Bacteroidota</taxon>
        <taxon>Cytophagia</taxon>
        <taxon>Cytophagales</taxon>
        <taxon>Hymenobacteraceae</taxon>
        <taxon>Hymenobacter</taxon>
    </lineage>
</organism>
<evidence type="ECO:0000313" key="1">
    <source>
        <dbReference type="EMBL" id="TGE29705.1"/>
    </source>
</evidence>
<gene>
    <name evidence="1" type="ORF">E5K02_09680</name>
</gene>
<dbReference type="AlphaFoldDB" id="A0A4Z0QJ25"/>
<accession>A0A4Z0QJ25</accession>
<dbReference type="RefSeq" id="WP_135394411.1">
    <property type="nucleotide sequence ID" value="NZ_SRMB01000001.1"/>
</dbReference>
<reference evidence="1 2" key="1">
    <citation type="submission" date="2019-04" db="EMBL/GenBank/DDBJ databases">
        <authorList>
            <person name="Feng G."/>
            <person name="Zhang J."/>
            <person name="Zhu H."/>
        </authorList>
    </citation>
    <scope>NUCLEOTIDE SEQUENCE [LARGE SCALE GENOMIC DNA]</scope>
    <source>
        <strain evidence="1 2">9PBR-1</strain>
    </source>
</reference>
<sequence>MKNAEVIFERLPEESYSEQKIRFQKALNEVIPHMDKYYSQQTARKFPARNRVHIRAVKQTGVVDWPVLKYWYSEYMPVEAYV</sequence>
<dbReference type="OrthoDB" id="9876096at2"/>
<name>A0A4Z0QJ25_9BACT</name>